<dbReference type="PANTHER" id="PTHR46847">
    <property type="entry name" value="D-ALLOSE-BINDING PERIPLASMIC PROTEIN-RELATED"/>
    <property type="match status" value="1"/>
</dbReference>
<organism evidence="5 6">
    <name type="scientific">Herpetosiphon geysericola</name>
    <dbReference type="NCBI Taxonomy" id="70996"/>
    <lineage>
        <taxon>Bacteria</taxon>
        <taxon>Bacillati</taxon>
        <taxon>Chloroflexota</taxon>
        <taxon>Chloroflexia</taxon>
        <taxon>Herpetosiphonales</taxon>
        <taxon>Herpetosiphonaceae</taxon>
        <taxon>Herpetosiphon</taxon>
    </lineage>
</organism>
<protein>
    <submittedName>
        <fullName evidence="5">LacI family transcriptional regulator</fullName>
    </submittedName>
</protein>
<evidence type="ECO:0000256" key="1">
    <source>
        <dbReference type="ARBA" id="ARBA00004196"/>
    </source>
</evidence>
<evidence type="ECO:0000313" key="5">
    <source>
        <dbReference type="EMBL" id="KPL84914.1"/>
    </source>
</evidence>
<dbReference type="InterPro" id="IPR025997">
    <property type="entry name" value="SBP_2_dom"/>
</dbReference>
<dbReference type="PATRIC" id="fig|70996.4.peg.3012"/>
<dbReference type="Proteomes" id="UP000050277">
    <property type="component" value="Unassembled WGS sequence"/>
</dbReference>
<comment type="similarity">
    <text evidence="2">Belongs to the bacterial solute-binding protein 2 family.</text>
</comment>
<dbReference type="PANTHER" id="PTHR46847:SF1">
    <property type="entry name" value="D-ALLOSE-BINDING PERIPLASMIC PROTEIN-RELATED"/>
    <property type="match status" value="1"/>
</dbReference>
<dbReference type="CDD" id="cd19970">
    <property type="entry name" value="PBP1_ABC_sugar_binding-like"/>
    <property type="match status" value="1"/>
</dbReference>
<gene>
    <name evidence="5" type="ORF">SE18_18720</name>
</gene>
<dbReference type="STRING" id="70996.SE18_18720"/>
<dbReference type="Pfam" id="PF13407">
    <property type="entry name" value="Peripla_BP_4"/>
    <property type="match status" value="1"/>
</dbReference>
<proteinExistence type="inferred from homology"/>
<evidence type="ECO:0000256" key="2">
    <source>
        <dbReference type="ARBA" id="ARBA00007639"/>
    </source>
</evidence>
<dbReference type="PROSITE" id="PS51318">
    <property type="entry name" value="TAT"/>
    <property type="match status" value="1"/>
</dbReference>
<dbReference type="InterPro" id="IPR028082">
    <property type="entry name" value="Peripla_BP_I"/>
</dbReference>
<keyword evidence="3" id="KW-0732">Signal</keyword>
<evidence type="ECO:0000259" key="4">
    <source>
        <dbReference type="Pfam" id="PF13407"/>
    </source>
</evidence>
<dbReference type="RefSeq" id="WP_054535989.1">
    <property type="nucleotide sequence ID" value="NZ_LGKP01000026.1"/>
</dbReference>
<reference evidence="5 6" key="1">
    <citation type="submission" date="2015-07" db="EMBL/GenBank/DDBJ databases">
        <title>Whole genome sequence of Herpetosiphon geysericola DSM 7119.</title>
        <authorList>
            <person name="Hemp J."/>
            <person name="Ward L.M."/>
            <person name="Pace L.A."/>
            <person name="Fischer W.W."/>
        </authorList>
    </citation>
    <scope>NUCLEOTIDE SEQUENCE [LARGE SCALE GENOMIC DNA]</scope>
    <source>
        <strain evidence="5 6">DSM 7119</strain>
    </source>
</reference>
<dbReference type="AlphaFoldDB" id="A0A0N8GQX5"/>
<dbReference type="GO" id="GO:0030246">
    <property type="term" value="F:carbohydrate binding"/>
    <property type="evidence" value="ECO:0007669"/>
    <property type="project" value="UniProtKB-ARBA"/>
</dbReference>
<dbReference type="EMBL" id="LGKP01000026">
    <property type="protein sequence ID" value="KPL84914.1"/>
    <property type="molecule type" value="Genomic_DNA"/>
</dbReference>
<feature type="domain" description="Periplasmic binding protein" evidence="4">
    <location>
        <begin position="55"/>
        <end position="318"/>
    </location>
</feature>
<keyword evidence="6" id="KW-1185">Reference proteome</keyword>
<name>A0A0N8GQX5_9CHLR</name>
<dbReference type="Gene3D" id="3.40.50.2300">
    <property type="match status" value="2"/>
</dbReference>
<dbReference type="OrthoDB" id="9769193at2"/>
<sequence length="335" mass="35479">MEKPLNNVHGLVNSVGYSRRDFLRLGGLATLGVLAGCGTSQATPVSTATPTKPKIGLVMKSLSNEFFQQMQAGAEEYARQNATRFDFTATGINDERDFATQIASFERFITEKYAVIVLAPADSVALVAPVAKAIKAGIVVINIDVALDEATKKAAGIDLAFFGPDNRAGAKMSGDILAKALGVGGKVAILEGNPEADNAVQRRLGFDDAIADGSLKLVGAESGHWETSEGQSITAAWLKKYPDLQGIMAANDSMAFGAVQALEAAGMLDKVKVVGFDNIPAVQPLIKDGKMLATVEQYGAQMAAIGMDYGYRALKGEKFSGWIRTELKLITKDTL</sequence>
<dbReference type="GO" id="GO:0030313">
    <property type="term" value="C:cell envelope"/>
    <property type="evidence" value="ECO:0007669"/>
    <property type="project" value="UniProtKB-SubCell"/>
</dbReference>
<evidence type="ECO:0000313" key="6">
    <source>
        <dbReference type="Proteomes" id="UP000050277"/>
    </source>
</evidence>
<comment type="caution">
    <text evidence="5">The sequence shown here is derived from an EMBL/GenBank/DDBJ whole genome shotgun (WGS) entry which is preliminary data.</text>
</comment>
<comment type="subcellular location">
    <subcellularLocation>
        <location evidence="1">Cell envelope</location>
    </subcellularLocation>
</comment>
<dbReference type="InterPro" id="IPR006311">
    <property type="entry name" value="TAT_signal"/>
</dbReference>
<accession>A0A0N8GQX5</accession>
<evidence type="ECO:0000256" key="3">
    <source>
        <dbReference type="ARBA" id="ARBA00022729"/>
    </source>
</evidence>
<dbReference type="SUPFAM" id="SSF53822">
    <property type="entry name" value="Periplasmic binding protein-like I"/>
    <property type="match status" value="1"/>
</dbReference>